<dbReference type="PROSITE" id="PS00409">
    <property type="entry name" value="PROKAR_NTER_METHYL"/>
    <property type="match status" value="1"/>
</dbReference>
<reference evidence="2 3" key="1">
    <citation type="submission" date="2022-11" db="EMBL/GenBank/DDBJ databases">
        <title>Minimal conservation of predation-associated metabolite biosynthetic gene clusters underscores biosynthetic potential of Myxococcota including descriptions for ten novel species: Archangium lansinium sp. nov., Myxococcus landrumus sp. nov., Nannocystis bai.</title>
        <authorList>
            <person name="Ahearne A."/>
            <person name="Stevens C."/>
            <person name="Phillips K."/>
        </authorList>
    </citation>
    <scope>NUCLEOTIDE SEQUENCE [LARGE SCALE GENOMIC DNA]</scope>
    <source>
        <strain evidence="2 3">MIWBW</strain>
    </source>
</reference>
<keyword evidence="3" id="KW-1185">Reference proteome</keyword>
<feature type="transmembrane region" description="Helical" evidence="1">
    <location>
        <begin position="25"/>
        <end position="49"/>
    </location>
</feature>
<dbReference type="InterPro" id="IPR012902">
    <property type="entry name" value="N_methyl_site"/>
</dbReference>
<dbReference type="EMBL" id="JAPNKA010000001">
    <property type="protein sequence ID" value="MCY1077204.1"/>
    <property type="molecule type" value="Genomic_DNA"/>
</dbReference>
<protein>
    <recommendedName>
        <fullName evidence="4">Prepilin-type N-terminal cleavage/methylation domain-containing protein</fullName>
    </recommendedName>
</protein>
<keyword evidence="1" id="KW-0812">Transmembrane</keyword>
<evidence type="ECO:0000256" key="1">
    <source>
        <dbReference type="SAM" id="Phobius"/>
    </source>
</evidence>
<proteinExistence type="predicted"/>
<dbReference type="Proteomes" id="UP001207654">
    <property type="component" value="Unassembled WGS sequence"/>
</dbReference>
<comment type="caution">
    <text evidence="2">The sequence shown here is derived from an EMBL/GenBank/DDBJ whole genome shotgun (WGS) entry which is preliminary data.</text>
</comment>
<evidence type="ECO:0000313" key="3">
    <source>
        <dbReference type="Proteomes" id="UP001207654"/>
    </source>
</evidence>
<dbReference type="RefSeq" id="WP_267536050.1">
    <property type="nucleotide sequence ID" value="NZ_JAPNKA010000001.1"/>
</dbReference>
<name>A0ABT4A6C7_9BACT</name>
<accession>A0ABT4A6C7</accession>
<gene>
    <name evidence="2" type="ORF">OV287_22270</name>
</gene>
<sequence>MRRHQRRPHPLALARTRRSARGLTLVELMLSAGLGIMMLGAAVAVLLAAGRMRRNQQLLSDANEEARTALRQVSRILASAGAGGASYTFEDAAGLRQQRPSLLFANGAVALHEPTMPQRPDSLTLLRYGADRRTVLTNPLAINQVSVAPDGRQPTTPGVEPEIFLEGESALITNFQRSMLVPFASKALTMDSANARNVVQLTTAVNPVALQDSLIPIQPGATVFPVRAVRIYVEYVAALGKIPERADLVMETVNPQTLLPLVPVQRTVLAKDIEDFQVQWAYDRNDDGVADEAYSDMGPSGIQLDPGLAFARLTISARTSSTLVTDQGEYVVNEETPFERGIDLGTEPRPPVSGHRRRVLSTVVLLKNLAASRI</sequence>
<organism evidence="2 3">
    <name type="scientific">Archangium lansingense</name>
    <dbReference type="NCBI Taxonomy" id="2995310"/>
    <lineage>
        <taxon>Bacteria</taxon>
        <taxon>Pseudomonadati</taxon>
        <taxon>Myxococcota</taxon>
        <taxon>Myxococcia</taxon>
        <taxon>Myxococcales</taxon>
        <taxon>Cystobacterineae</taxon>
        <taxon>Archangiaceae</taxon>
        <taxon>Archangium</taxon>
    </lineage>
</organism>
<keyword evidence="1" id="KW-0472">Membrane</keyword>
<evidence type="ECO:0008006" key="4">
    <source>
        <dbReference type="Google" id="ProtNLM"/>
    </source>
</evidence>
<keyword evidence="1" id="KW-1133">Transmembrane helix</keyword>
<evidence type="ECO:0000313" key="2">
    <source>
        <dbReference type="EMBL" id="MCY1077204.1"/>
    </source>
</evidence>